<feature type="region of interest" description="Disordered" evidence="1">
    <location>
        <begin position="1"/>
        <end position="43"/>
    </location>
</feature>
<dbReference type="EMBL" id="MU001685">
    <property type="protein sequence ID" value="KAF2455769.1"/>
    <property type="molecule type" value="Genomic_DNA"/>
</dbReference>
<dbReference type="Proteomes" id="UP000799766">
    <property type="component" value="Unassembled WGS sequence"/>
</dbReference>
<evidence type="ECO:0000313" key="3">
    <source>
        <dbReference type="Proteomes" id="UP000799766"/>
    </source>
</evidence>
<feature type="compositionally biased region" description="Basic and acidic residues" evidence="1">
    <location>
        <begin position="185"/>
        <end position="195"/>
    </location>
</feature>
<accession>A0A6A6NVM6</accession>
<gene>
    <name evidence="2" type="ORF">BDY21DRAFT_348626</name>
</gene>
<evidence type="ECO:0000313" key="2">
    <source>
        <dbReference type="EMBL" id="KAF2455769.1"/>
    </source>
</evidence>
<sequence>MDRTPVRVRGRQRRGEGKSEVDQLRASVPEDINDQRNPTQPKLDLAATSRRRAGSKTYRPAKRSKTAYRPLSGLELLPTEILQQIFLESENNDFPATSLPILRKLSSERMYLDFSVAIVLGGRYRKFLPGKKQSPQSRLFASRYMTWQFFQKLLTKMYNDYCLERSKSGLPEDTTSTPPWFHPDQSYRQESEEERPEGSDFEHYKQWFPIDDAFLIPVKLLHGPWEPDKEQFLAWFVRILRSFDLVDRVHTIAGEIATQGLFEAIEQRSCIAADSLMESPIGVIPDPNMIRHAVIRCGCPRDIVGTLVPTAVWEWHYALVTKDPELLVWISRQKESEDAVWLRKLFTEIEDIGNCLEIEHRSLESESDGSSYGDTESDDGYSTSGAPSSDLLDSESSGGVYSDAGSDDNGGSSGAPSSEDDENASE</sequence>
<evidence type="ECO:0000256" key="1">
    <source>
        <dbReference type="SAM" id="MobiDB-lite"/>
    </source>
</evidence>
<feature type="compositionally biased region" description="Basic residues" evidence="1">
    <location>
        <begin position="1"/>
        <end position="12"/>
    </location>
</feature>
<dbReference type="AlphaFoldDB" id="A0A6A6NVM6"/>
<feature type="compositionally biased region" description="Basic and acidic residues" evidence="1">
    <location>
        <begin position="13"/>
        <end position="23"/>
    </location>
</feature>
<protein>
    <submittedName>
        <fullName evidence="2">Uncharacterized protein</fullName>
    </submittedName>
</protein>
<feature type="region of interest" description="Disordered" evidence="1">
    <location>
        <begin position="363"/>
        <end position="426"/>
    </location>
</feature>
<keyword evidence="3" id="KW-1185">Reference proteome</keyword>
<dbReference type="OrthoDB" id="4167490at2759"/>
<feature type="region of interest" description="Disordered" evidence="1">
    <location>
        <begin position="168"/>
        <end position="195"/>
    </location>
</feature>
<feature type="compositionally biased region" description="Low complexity" evidence="1">
    <location>
        <begin position="388"/>
        <end position="417"/>
    </location>
</feature>
<organism evidence="2 3">
    <name type="scientific">Lineolata rhizophorae</name>
    <dbReference type="NCBI Taxonomy" id="578093"/>
    <lineage>
        <taxon>Eukaryota</taxon>
        <taxon>Fungi</taxon>
        <taxon>Dikarya</taxon>
        <taxon>Ascomycota</taxon>
        <taxon>Pezizomycotina</taxon>
        <taxon>Dothideomycetes</taxon>
        <taxon>Dothideomycetes incertae sedis</taxon>
        <taxon>Lineolatales</taxon>
        <taxon>Lineolataceae</taxon>
        <taxon>Lineolata</taxon>
    </lineage>
</organism>
<feature type="compositionally biased region" description="Polar residues" evidence="1">
    <location>
        <begin position="368"/>
        <end position="387"/>
    </location>
</feature>
<proteinExistence type="predicted"/>
<name>A0A6A6NVM6_9PEZI</name>
<reference evidence="2" key="1">
    <citation type="journal article" date="2020" name="Stud. Mycol.">
        <title>101 Dothideomycetes genomes: a test case for predicting lifestyles and emergence of pathogens.</title>
        <authorList>
            <person name="Haridas S."/>
            <person name="Albert R."/>
            <person name="Binder M."/>
            <person name="Bloem J."/>
            <person name="Labutti K."/>
            <person name="Salamov A."/>
            <person name="Andreopoulos B."/>
            <person name="Baker S."/>
            <person name="Barry K."/>
            <person name="Bills G."/>
            <person name="Bluhm B."/>
            <person name="Cannon C."/>
            <person name="Castanera R."/>
            <person name="Culley D."/>
            <person name="Daum C."/>
            <person name="Ezra D."/>
            <person name="Gonzalez J."/>
            <person name="Henrissat B."/>
            <person name="Kuo A."/>
            <person name="Liang C."/>
            <person name="Lipzen A."/>
            <person name="Lutzoni F."/>
            <person name="Magnuson J."/>
            <person name="Mondo S."/>
            <person name="Nolan M."/>
            <person name="Ohm R."/>
            <person name="Pangilinan J."/>
            <person name="Park H.-J."/>
            <person name="Ramirez L."/>
            <person name="Alfaro M."/>
            <person name="Sun H."/>
            <person name="Tritt A."/>
            <person name="Yoshinaga Y."/>
            <person name="Zwiers L.-H."/>
            <person name="Turgeon B."/>
            <person name="Goodwin S."/>
            <person name="Spatafora J."/>
            <person name="Crous P."/>
            <person name="Grigoriev I."/>
        </authorList>
    </citation>
    <scope>NUCLEOTIDE SEQUENCE</scope>
    <source>
        <strain evidence="2">ATCC 16933</strain>
    </source>
</reference>